<dbReference type="GO" id="GO:0015031">
    <property type="term" value="P:protein transport"/>
    <property type="evidence" value="ECO:0007669"/>
    <property type="project" value="UniProtKB-KW"/>
</dbReference>
<dbReference type="Proteomes" id="UP000055136">
    <property type="component" value="Chromosome"/>
</dbReference>
<evidence type="ECO:0000256" key="2">
    <source>
        <dbReference type="ARBA" id="ARBA00006555"/>
    </source>
</evidence>
<dbReference type="InterPro" id="IPR037682">
    <property type="entry name" value="TonB_C"/>
</dbReference>
<keyword evidence="8" id="KW-1133">Transmembrane helix</keyword>
<evidence type="ECO:0000256" key="7">
    <source>
        <dbReference type="ARBA" id="ARBA00022927"/>
    </source>
</evidence>
<keyword evidence="12" id="KW-1185">Reference proteome</keyword>
<evidence type="ECO:0000256" key="5">
    <source>
        <dbReference type="ARBA" id="ARBA00022519"/>
    </source>
</evidence>
<dbReference type="PANTHER" id="PTHR33446">
    <property type="entry name" value="PROTEIN TONB-RELATED"/>
    <property type="match status" value="1"/>
</dbReference>
<dbReference type="EMBL" id="CP013099">
    <property type="protein sequence ID" value="ALP53516.1"/>
    <property type="molecule type" value="Genomic_DNA"/>
</dbReference>
<gene>
    <name evidence="11" type="ORF">Tel_10380</name>
</gene>
<evidence type="ECO:0000259" key="10">
    <source>
        <dbReference type="PROSITE" id="PS52015"/>
    </source>
</evidence>
<protein>
    <recommendedName>
        <fullName evidence="10">TonB C-terminal domain-containing protein</fullName>
    </recommendedName>
</protein>
<dbReference type="InterPro" id="IPR051045">
    <property type="entry name" value="TonB-dependent_transducer"/>
</dbReference>
<name>A0A0S2TED7_9GAMM</name>
<dbReference type="PROSITE" id="PS52015">
    <property type="entry name" value="TONB_CTD"/>
    <property type="match status" value="1"/>
</dbReference>
<evidence type="ECO:0000256" key="3">
    <source>
        <dbReference type="ARBA" id="ARBA00022448"/>
    </source>
</evidence>
<comment type="similarity">
    <text evidence="2">Belongs to the TonB family.</text>
</comment>
<dbReference type="GO" id="GO:0005886">
    <property type="term" value="C:plasma membrane"/>
    <property type="evidence" value="ECO:0007669"/>
    <property type="project" value="UniProtKB-SubCell"/>
</dbReference>
<keyword evidence="3" id="KW-0813">Transport</keyword>
<dbReference type="Gene3D" id="3.30.1150.10">
    <property type="match status" value="1"/>
</dbReference>
<evidence type="ECO:0000256" key="9">
    <source>
        <dbReference type="ARBA" id="ARBA00023136"/>
    </source>
</evidence>
<dbReference type="STRING" id="1748243.Tel_10380"/>
<organism evidence="11 12">
    <name type="scientific">Candidatus Tenderia electrophaga</name>
    <dbReference type="NCBI Taxonomy" id="1748243"/>
    <lineage>
        <taxon>Bacteria</taxon>
        <taxon>Pseudomonadati</taxon>
        <taxon>Pseudomonadota</taxon>
        <taxon>Gammaproteobacteria</taxon>
        <taxon>Candidatus Tenderiales</taxon>
        <taxon>Candidatus Tenderiaceae</taxon>
        <taxon>Candidatus Tenderia</taxon>
    </lineage>
</organism>
<evidence type="ECO:0000313" key="11">
    <source>
        <dbReference type="EMBL" id="ALP53516.1"/>
    </source>
</evidence>
<reference evidence="11" key="1">
    <citation type="submission" date="2015-10" db="EMBL/GenBank/DDBJ databases">
        <title>Description of Candidatus Tenderia electrophaga gen. nov, sp. nov., an Uncultivated Electroautotroph from a Biocathode Enrichment.</title>
        <authorList>
            <person name="Eddie B.J."/>
            <person name="Malanoski A.P."/>
            <person name="Wang Z."/>
            <person name="Hall R.J."/>
            <person name="Oh S.D."/>
            <person name="Heiner C."/>
            <person name="Lin B."/>
            <person name="Strycharz-Glaven S.M."/>
        </authorList>
    </citation>
    <scope>NUCLEOTIDE SEQUENCE [LARGE SCALE GENOMIC DNA]</scope>
    <source>
        <strain evidence="11">NRL1</strain>
    </source>
</reference>
<dbReference type="KEGG" id="tee:Tel_10380"/>
<keyword evidence="7" id="KW-0653">Protein transport</keyword>
<evidence type="ECO:0000256" key="4">
    <source>
        <dbReference type="ARBA" id="ARBA00022475"/>
    </source>
</evidence>
<evidence type="ECO:0000256" key="6">
    <source>
        <dbReference type="ARBA" id="ARBA00022692"/>
    </source>
</evidence>
<keyword evidence="4" id="KW-1003">Cell membrane</keyword>
<feature type="domain" description="TonB C-terminal" evidence="10">
    <location>
        <begin position="1"/>
        <end position="87"/>
    </location>
</feature>
<comment type="subcellular location">
    <subcellularLocation>
        <location evidence="1">Cell inner membrane</location>
        <topology evidence="1">Single-pass membrane protein</topology>
        <orientation evidence="1">Periplasmic side</orientation>
    </subcellularLocation>
</comment>
<dbReference type="PANTHER" id="PTHR33446:SF2">
    <property type="entry name" value="PROTEIN TONB"/>
    <property type="match status" value="1"/>
</dbReference>
<keyword evidence="9" id="KW-0472">Membrane</keyword>
<dbReference type="AlphaFoldDB" id="A0A0S2TED7"/>
<dbReference type="NCBIfam" id="TIGR01352">
    <property type="entry name" value="tonB_Cterm"/>
    <property type="match status" value="1"/>
</dbReference>
<evidence type="ECO:0000313" key="12">
    <source>
        <dbReference type="Proteomes" id="UP000055136"/>
    </source>
</evidence>
<keyword evidence="5" id="KW-0997">Cell inner membrane</keyword>
<evidence type="ECO:0000256" key="8">
    <source>
        <dbReference type="ARBA" id="ARBA00022989"/>
    </source>
</evidence>
<dbReference type="SUPFAM" id="SSF74653">
    <property type="entry name" value="TolA/TonB C-terminal domain"/>
    <property type="match status" value="1"/>
</dbReference>
<dbReference type="GO" id="GO:0055085">
    <property type="term" value="P:transmembrane transport"/>
    <property type="evidence" value="ECO:0007669"/>
    <property type="project" value="InterPro"/>
</dbReference>
<keyword evidence="6" id="KW-0812">Transmembrane</keyword>
<proteinExistence type="inferred from homology"/>
<sequence length="87" mass="9984">MNNPAPDYPRLSKRLREEGVVVLELVVHKDGSVSQVEVQRSSGYPRLDKAALAAVRNWRYVPATRNGEAIDYRYRQPIEFSLTRAQQ</sequence>
<accession>A0A0S2TED7</accession>
<dbReference type="InterPro" id="IPR006260">
    <property type="entry name" value="TonB/TolA_C"/>
</dbReference>
<dbReference type="Pfam" id="PF03544">
    <property type="entry name" value="TonB_C"/>
    <property type="match status" value="1"/>
</dbReference>
<evidence type="ECO:0000256" key="1">
    <source>
        <dbReference type="ARBA" id="ARBA00004383"/>
    </source>
</evidence>